<dbReference type="SUPFAM" id="SSF48371">
    <property type="entry name" value="ARM repeat"/>
    <property type="match status" value="1"/>
</dbReference>
<dbReference type="InterPro" id="IPR019333">
    <property type="entry name" value="INTS3_N"/>
</dbReference>
<organism evidence="5 6">
    <name type="scientific">Zophobas morio</name>
    <dbReference type="NCBI Taxonomy" id="2755281"/>
    <lineage>
        <taxon>Eukaryota</taxon>
        <taxon>Metazoa</taxon>
        <taxon>Ecdysozoa</taxon>
        <taxon>Arthropoda</taxon>
        <taxon>Hexapoda</taxon>
        <taxon>Insecta</taxon>
        <taxon>Pterygota</taxon>
        <taxon>Neoptera</taxon>
        <taxon>Endopterygota</taxon>
        <taxon>Coleoptera</taxon>
        <taxon>Polyphaga</taxon>
        <taxon>Cucujiformia</taxon>
        <taxon>Tenebrionidae</taxon>
        <taxon>Zophobas</taxon>
    </lineage>
</organism>
<evidence type="ECO:0000256" key="1">
    <source>
        <dbReference type="ARBA" id="ARBA00032741"/>
    </source>
</evidence>
<proteinExistence type="predicted"/>
<evidence type="ECO:0000313" key="5">
    <source>
        <dbReference type="EMBL" id="KAJ3616037.1"/>
    </source>
</evidence>
<dbReference type="AlphaFoldDB" id="A0AA38LYF3"/>
<dbReference type="Proteomes" id="UP001168821">
    <property type="component" value="Unassembled WGS sequence"/>
</dbReference>
<keyword evidence="6" id="KW-1185">Reference proteome</keyword>
<dbReference type="Pfam" id="PF10189">
    <property type="entry name" value="Ints3_N"/>
    <property type="match status" value="1"/>
</dbReference>
<comment type="caution">
    <text evidence="5">The sequence shown here is derived from an EMBL/GenBank/DDBJ whole genome shotgun (WGS) entry which is preliminary data.</text>
</comment>
<dbReference type="EMBL" id="JALNTZ010003755">
    <property type="protein sequence ID" value="KAJ3616037.1"/>
    <property type="molecule type" value="Genomic_DNA"/>
</dbReference>
<evidence type="ECO:0000256" key="3">
    <source>
        <dbReference type="SAM" id="MobiDB-lite"/>
    </source>
</evidence>
<dbReference type="PANTHER" id="PTHR13587">
    <property type="entry name" value="INTEGRATOR COMPLEX SUBUNIT 3"/>
    <property type="match status" value="1"/>
</dbReference>
<feature type="region of interest" description="Disordered" evidence="3">
    <location>
        <begin position="373"/>
        <end position="392"/>
    </location>
</feature>
<feature type="compositionally biased region" description="Basic and acidic residues" evidence="3">
    <location>
        <begin position="373"/>
        <end position="389"/>
    </location>
</feature>
<protein>
    <recommendedName>
        <fullName evidence="1">SOSS complex subunit A homolog</fullName>
    </recommendedName>
</protein>
<dbReference type="InterPro" id="IPR045334">
    <property type="entry name" value="INTS3"/>
</dbReference>
<name>A0AA38LYF3_9CUCU</name>
<evidence type="ECO:0000259" key="4">
    <source>
        <dbReference type="Pfam" id="PF10189"/>
    </source>
</evidence>
<comment type="function">
    <text evidence="2">Component of the integrator complex, a multiprotein complex that terminates RNA polymerase II (Pol II) transcription in the promoter-proximal region of genes. The integrator complex provides a quality checkpoint during transcription elongation by driving premature transcription termination of transcripts that are unfavorably configured for transcriptional elongation: the complex terminates transcription by (1) catalyzing dephosphorylation of the C-terminal domain (CTD) of Pol II subunit Polr2A/Rbp1 and Spt5, and (2) degrading the exiting nascent RNA transcript via endonuclease activity. The integrator complex is also involved in the 3'-end processing of the U7 snRNA, and also the spliceosomal snRNAs U1, U2, U4 and U5.</text>
</comment>
<evidence type="ECO:0000313" key="6">
    <source>
        <dbReference type="Proteomes" id="UP001168821"/>
    </source>
</evidence>
<feature type="domain" description="Integrator complex subunit 3 N-terminal" evidence="4">
    <location>
        <begin position="4"/>
        <end position="361"/>
    </location>
</feature>
<reference evidence="5" key="1">
    <citation type="journal article" date="2023" name="G3 (Bethesda)">
        <title>Whole genome assemblies of Zophobas morio and Tenebrio molitor.</title>
        <authorList>
            <person name="Kaur S."/>
            <person name="Stinson S.A."/>
            <person name="diCenzo G.C."/>
        </authorList>
    </citation>
    <scope>NUCLEOTIDE SEQUENCE</scope>
    <source>
        <strain evidence="5">QUZm001</strain>
    </source>
</reference>
<dbReference type="PANTHER" id="PTHR13587:SF7">
    <property type="entry name" value="INTEGRATOR COMPLEX SUBUNIT 3"/>
    <property type="match status" value="1"/>
</dbReference>
<gene>
    <name evidence="5" type="ORF">Zmor_012103</name>
</gene>
<dbReference type="GO" id="GO:0005737">
    <property type="term" value="C:cytoplasm"/>
    <property type="evidence" value="ECO:0007669"/>
    <property type="project" value="TreeGrafter"/>
</dbReference>
<dbReference type="InterPro" id="IPR016024">
    <property type="entry name" value="ARM-type_fold"/>
</dbReference>
<sequence>MVSVSVYAYKTACTELHHVVLHRYPELSQTARQQLLWLLGNFLKDGILEAMPLFRSLLRWTSGGNTSQEKVWLCATLVTILQENKSKLPKAPSLLSHIIYNFLRSLSECLSSEYTELQAIEADFLSQLIRENFEHCLSIGRDFVRVFLDVLRAPQLTALWNLMITNPSSLHPSFTGVEQLFHARTSSSYFLSRVTPRMEHYVRFLLEKVKLGKDDRYYEWIADKYLRSSFEASEALVCDLIRYIVCCLHPSNEQLNSSNVPRWKIISKFLFFVKTKTGMRNAKLSLYYDWLFYSKPEEIMLIGPLLYFFFFPAPMVGRSVNLLEFLPTIATEFYPPLHGAFSKAISAAFQLCYAKGILRFLLVSRKRPSSSEHEKDVKRFSSQQPEKHIQVGTTVQETCESQLFDKSRTDAKKEKSSSSATVPSNGVSMLIEESRLLIASHESALPCVERLLTAVLNIEDLKREDTLSVAGFLAHVNEEEPQSLWSTPSAEQRAHEEASLELNTSALATYDPLFHILLLKVMRMNPRDMKDAQEKSHYAEGLRVGAGVLHSLSLRHSHIGP</sequence>
<accession>A0AA38LYF3</accession>
<evidence type="ECO:0000256" key="2">
    <source>
        <dbReference type="ARBA" id="ARBA00054331"/>
    </source>
</evidence>